<organism evidence="6 7">
    <name type="scientific">Cyanobium gracile UHCC 0281</name>
    <dbReference type="NCBI Taxonomy" id="3110309"/>
    <lineage>
        <taxon>Bacteria</taxon>
        <taxon>Bacillati</taxon>
        <taxon>Cyanobacteriota</taxon>
        <taxon>Cyanophyceae</taxon>
        <taxon>Synechococcales</taxon>
        <taxon>Prochlorococcaceae</taxon>
        <taxon>Cyanobium</taxon>
    </lineage>
</organism>
<evidence type="ECO:0000256" key="1">
    <source>
        <dbReference type="ARBA" id="ARBA00000826"/>
    </source>
</evidence>
<dbReference type="InterPro" id="IPR013783">
    <property type="entry name" value="Ig-like_fold"/>
</dbReference>
<dbReference type="InterPro" id="IPR014756">
    <property type="entry name" value="Ig_E-set"/>
</dbReference>
<dbReference type="Pfam" id="PF02922">
    <property type="entry name" value="CBM_48"/>
    <property type="match status" value="1"/>
</dbReference>
<sequence>MAKPLITAGMGSVPSPDGVTFRVWAPHAEHVSVIGSFNNWDGAAHPMDSEPRGFWSICVEGASIGDHYKYQLATPWGVINRIDPYAREVTNSVGNAIIHNPDFDWEHDDFSMQSWNELVIYELHVGTFNDHDLKQPGRFNSITTRLDHLKRLGINAIQVMPVGQFAGQRSWGYNPSHIFAVDTDYGGSLGFKRFIKRAHQVGIGVILDVVFNHFGPSDLDLWRFDGWSENDKGGIYFYNDDRAQTPWGQTRPDYGRGEVRQYILDNVRMWLEEYHLDGLRFDSTGYIRNIGDAGTEEIPDGWSILQAINETVARHYPGRITIAEDLRSNDWLTKDVGAGGAGFGSQWDPHFVQPIRQAVIATRDEDRALGAVREAILYRYNDDAFERVIYSESHDDVANGQSRIPQDVNQADPTGWYAQKRSTLAAAMVFTAPGIPMLFQGQEFLEGGWFRDTVPVDWDQRQEFRGIVRLYRDLIHLRLDREGRSRGLCGQFTQVFHVDTDRSVLAFHRWDRGGPGDDVVVIANLSHQPQENYVVGFPASEAWNLRFNSDWHGYSECFDGYPSADVAAVSGEWDGFPYHGSFGVGPYSVLIYSQ</sequence>
<dbReference type="InterPro" id="IPR044143">
    <property type="entry name" value="GlgB_N_E_set_prok"/>
</dbReference>
<dbReference type="SMART" id="SM00642">
    <property type="entry name" value="Aamy"/>
    <property type="match status" value="1"/>
</dbReference>
<dbReference type="InterPro" id="IPR006047">
    <property type="entry name" value="GH13_cat_dom"/>
</dbReference>
<dbReference type="Gene3D" id="2.60.40.1180">
    <property type="entry name" value="Golgi alpha-mannosidase II"/>
    <property type="match status" value="1"/>
</dbReference>
<dbReference type="Pfam" id="PF02806">
    <property type="entry name" value="Alpha-amylase_C"/>
    <property type="match status" value="1"/>
</dbReference>
<dbReference type="InterPro" id="IPR013780">
    <property type="entry name" value="Glyco_hydro_b"/>
</dbReference>
<dbReference type="SUPFAM" id="SSF51011">
    <property type="entry name" value="Glycosyl hydrolase domain"/>
    <property type="match status" value="1"/>
</dbReference>
<evidence type="ECO:0000256" key="4">
    <source>
        <dbReference type="ARBA" id="ARBA00022679"/>
    </source>
</evidence>
<comment type="similarity">
    <text evidence="2">Belongs to the glycosyl hydrolase 13 family. GlgB subfamily.</text>
</comment>
<dbReference type="SUPFAM" id="SSF81296">
    <property type="entry name" value="E set domains"/>
    <property type="match status" value="1"/>
</dbReference>
<dbReference type="PIRSF" id="PIRSF000463">
    <property type="entry name" value="GlgB"/>
    <property type="match status" value="1"/>
</dbReference>
<dbReference type="Proteomes" id="UP001302329">
    <property type="component" value="Unassembled WGS sequence"/>
</dbReference>
<protein>
    <recommendedName>
        <fullName evidence="3">1,4-alpha-glucan branching enzyme</fullName>
        <ecNumber evidence="3">2.4.1.18</ecNumber>
    </recommendedName>
</protein>
<dbReference type="SUPFAM" id="SSF51445">
    <property type="entry name" value="(Trans)glycosidases"/>
    <property type="match status" value="1"/>
</dbReference>
<accession>A0ABU5SRH9</accession>
<dbReference type="EMBL" id="JAYGHY010000002">
    <property type="protein sequence ID" value="MEA5441119.1"/>
    <property type="molecule type" value="Genomic_DNA"/>
</dbReference>
<dbReference type="InterPro" id="IPR037439">
    <property type="entry name" value="Branching_enzy"/>
</dbReference>
<dbReference type="PANTHER" id="PTHR43651">
    <property type="entry name" value="1,4-ALPHA-GLUCAN-BRANCHING ENZYME"/>
    <property type="match status" value="1"/>
</dbReference>
<evidence type="ECO:0000313" key="6">
    <source>
        <dbReference type="EMBL" id="MEA5441119.1"/>
    </source>
</evidence>
<dbReference type="Gene3D" id="3.20.20.80">
    <property type="entry name" value="Glycosidases"/>
    <property type="match status" value="1"/>
</dbReference>
<feature type="domain" description="Glycosyl hydrolase family 13 catalytic" evidence="5">
    <location>
        <begin position="122"/>
        <end position="476"/>
    </location>
</feature>
<gene>
    <name evidence="6" type="ORF">VB739_00965</name>
</gene>
<comment type="catalytic activity">
    <reaction evidence="1">
        <text>Transfers a segment of a (1-&gt;4)-alpha-D-glucan chain to a primary hydroxy group in a similar glucan chain.</text>
        <dbReference type="EC" id="2.4.1.18"/>
    </reaction>
</comment>
<proteinExistence type="inferred from homology"/>
<dbReference type="InterPro" id="IPR006048">
    <property type="entry name" value="A-amylase/branching_C"/>
</dbReference>
<dbReference type="Pfam" id="PF00128">
    <property type="entry name" value="Alpha-amylase"/>
    <property type="match status" value="2"/>
</dbReference>
<evidence type="ECO:0000259" key="5">
    <source>
        <dbReference type="SMART" id="SM00642"/>
    </source>
</evidence>
<dbReference type="GO" id="GO:0016787">
    <property type="term" value="F:hydrolase activity"/>
    <property type="evidence" value="ECO:0007669"/>
    <property type="project" value="UniProtKB-KW"/>
</dbReference>
<dbReference type="InterPro" id="IPR004193">
    <property type="entry name" value="Glyco_hydro_13_N"/>
</dbReference>
<keyword evidence="7" id="KW-1185">Reference proteome</keyword>
<dbReference type="Gene3D" id="2.60.40.10">
    <property type="entry name" value="Immunoglobulins"/>
    <property type="match status" value="1"/>
</dbReference>
<evidence type="ECO:0000256" key="2">
    <source>
        <dbReference type="ARBA" id="ARBA00009000"/>
    </source>
</evidence>
<reference evidence="6 7" key="1">
    <citation type="submission" date="2023-12" db="EMBL/GenBank/DDBJ databases">
        <title>Baltic Sea Cyanobacteria.</title>
        <authorList>
            <person name="Delbaje E."/>
            <person name="Fewer D.P."/>
            <person name="Shishido T.K."/>
        </authorList>
    </citation>
    <scope>NUCLEOTIDE SEQUENCE [LARGE SCALE GENOMIC DNA]</scope>
    <source>
        <strain evidence="6 7">UHCC 0281</strain>
    </source>
</reference>
<dbReference type="CDD" id="cd02855">
    <property type="entry name" value="E_set_GBE_prok_N"/>
    <property type="match status" value="1"/>
</dbReference>
<name>A0ABU5SRH9_9CYAN</name>
<dbReference type="InterPro" id="IPR017853">
    <property type="entry name" value="GH"/>
</dbReference>
<dbReference type="CDD" id="cd11325">
    <property type="entry name" value="AmyAc_GTHase"/>
    <property type="match status" value="1"/>
</dbReference>
<evidence type="ECO:0000313" key="7">
    <source>
        <dbReference type="Proteomes" id="UP001302329"/>
    </source>
</evidence>
<keyword evidence="6" id="KW-0378">Hydrolase</keyword>
<dbReference type="PANTHER" id="PTHR43651:SF11">
    <property type="entry name" value="MALTO-OLIGOSYLTREHALOSE TREHALOHYDROLASE"/>
    <property type="match status" value="1"/>
</dbReference>
<keyword evidence="4" id="KW-0808">Transferase</keyword>
<comment type="caution">
    <text evidence="6">The sequence shown here is derived from an EMBL/GenBank/DDBJ whole genome shotgun (WGS) entry which is preliminary data.</text>
</comment>
<evidence type="ECO:0000256" key="3">
    <source>
        <dbReference type="ARBA" id="ARBA00012541"/>
    </source>
</evidence>
<dbReference type="EC" id="2.4.1.18" evidence="3"/>